<name>A0A1G9P1Z0_9BACT</name>
<dbReference type="STRING" id="392333.SAMN05660860_01456"/>
<reference evidence="1 2" key="1">
    <citation type="submission" date="2016-10" db="EMBL/GenBank/DDBJ databases">
        <authorList>
            <person name="de Groot N.N."/>
        </authorList>
    </citation>
    <scope>NUCLEOTIDE SEQUENCE [LARGE SCALE GENOMIC DNA]</scope>
    <source>
        <strain evidence="1 2">DSM 17813</strain>
    </source>
</reference>
<dbReference type="Proteomes" id="UP000182146">
    <property type="component" value="Unassembled WGS sequence"/>
</dbReference>
<dbReference type="AlphaFoldDB" id="A0A1G9P1Z0"/>
<dbReference type="EMBL" id="FNGU01000003">
    <property type="protein sequence ID" value="SDL92818.1"/>
    <property type="molecule type" value="Genomic_DNA"/>
</dbReference>
<organism evidence="1 2">
    <name type="scientific">Geoalkalibacter ferrihydriticus</name>
    <dbReference type="NCBI Taxonomy" id="392333"/>
    <lineage>
        <taxon>Bacteria</taxon>
        <taxon>Pseudomonadati</taxon>
        <taxon>Thermodesulfobacteriota</taxon>
        <taxon>Desulfuromonadia</taxon>
        <taxon>Desulfuromonadales</taxon>
        <taxon>Geoalkalibacteraceae</taxon>
        <taxon>Geoalkalibacter</taxon>
    </lineage>
</organism>
<evidence type="ECO:0000313" key="2">
    <source>
        <dbReference type="Proteomes" id="UP000182146"/>
    </source>
</evidence>
<accession>A0A1G9P1Z0</accession>
<evidence type="ECO:0000313" key="1">
    <source>
        <dbReference type="EMBL" id="SDL92818.1"/>
    </source>
</evidence>
<protein>
    <recommendedName>
        <fullName evidence="3">DUF4388 domain-containing protein</fullName>
    </recommendedName>
</protein>
<sequence>MRRVRRATHGERTCMILLPRGNPLKENLNPGRVDLPGALRKLRAGHFTGYLRFEMAAGTGILIFEQGKLVSALFEGENERLVARDAIGRIFEESLLGNARLDIYQLSPELALSIHSLLHGEVLYQRQELKLIDIKALLGRIREERMNGCLRIYAGDRIALIFYDRGNALGFFHDGATDIETTADTSMSIARLPGAKIDLLATSSLEDLMLTDLQDSADLEPLWQKARKLMQERRRRQEAEDGRALEELDAQRRQRLLALLSEIGAKHLGKVGAALTEKEFERSVTAGTLITEASLVNFYVNLTRAARMVAGNTRVNHMLDEMKSGVKALFK</sequence>
<evidence type="ECO:0008006" key="3">
    <source>
        <dbReference type="Google" id="ProtNLM"/>
    </source>
</evidence>
<gene>
    <name evidence="1" type="ORF">SAMN05660860_01456</name>
</gene>
<proteinExistence type="predicted"/>